<organism evidence="4">
    <name type="scientific">Phaffia rhodozyma</name>
    <name type="common">Yeast</name>
    <name type="synonym">Xanthophyllomyces dendrorhous</name>
    <dbReference type="NCBI Taxonomy" id="264483"/>
    <lineage>
        <taxon>Eukaryota</taxon>
        <taxon>Fungi</taxon>
        <taxon>Dikarya</taxon>
        <taxon>Basidiomycota</taxon>
        <taxon>Agaricomycotina</taxon>
        <taxon>Tremellomycetes</taxon>
        <taxon>Cystofilobasidiales</taxon>
        <taxon>Mrakiaceae</taxon>
        <taxon>Phaffia</taxon>
    </lineage>
</organism>
<dbReference type="PANTHER" id="PTHR43008:SF14">
    <property type="entry name" value="DEHYDROGENASE ARBD, PUTATIVE-RELATED"/>
    <property type="match status" value="1"/>
</dbReference>
<evidence type="ECO:0000313" key="4">
    <source>
        <dbReference type="EMBL" id="CDZ97923.1"/>
    </source>
</evidence>
<dbReference type="InterPro" id="IPR002347">
    <property type="entry name" value="SDR_fam"/>
</dbReference>
<dbReference type="AlphaFoldDB" id="A0A0F7SJS2"/>
<evidence type="ECO:0000256" key="2">
    <source>
        <dbReference type="ARBA" id="ARBA00022857"/>
    </source>
</evidence>
<keyword evidence="2" id="KW-0521">NADP</keyword>
<dbReference type="InterPro" id="IPR020904">
    <property type="entry name" value="Sc_DH/Rdtase_CS"/>
</dbReference>
<dbReference type="PRINTS" id="PR00081">
    <property type="entry name" value="GDHRDH"/>
</dbReference>
<dbReference type="Gene3D" id="3.40.50.720">
    <property type="entry name" value="NAD(P)-binding Rossmann-like Domain"/>
    <property type="match status" value="1"/>
</dbReference>
<keyword evidence="3" id="KW-0560">Oxidoreductase</keyword>
<dbReference type="GO" id="GO:0044281">
    <property type="term" value="P:small molecule metabolic process"/>
    <property type="evidence" value="ECO:0007669"/>
    <property type="project" value="UniProtKB-ARBA"/>
</dbReference>
<reference evidence="4" key="1">
    <citation type="submission" date="2014-08" db="EMBL/GenBank/DDBJ databases">
        <authorList>
            <person name="Sharma Rahul"/>
            <person name="Thines Marco"/>
        </authorList>
    </citation>
    <scope>NUCLEOTIDE SEQUENCE</scope>
</reference>
<evidence type="ECO:0000256" key="1">
    <source>
        <dbReference type="ARBA" id="ARBA00006484"/>
    </source>
</evidence>
<dbReference type="EMBL" id="LN483249">
    <property type="protein sequence ID" value="CDZ97923.1"/>
    <property type="molecule type" value="Genomic_DNA"/>
</dbReference>
<dbReference type="SUPFAM" id="SSF51735">
    <property type="entry name" value="NAD(P)-binding Rossmann-fold domains"/>
    <property type="match status" value="1"/>
</dbReference>
<dbReference type="GO" id="GO:0050085">
    <property type="term" value="F:mannitol 2-dehydrogenase (NADP+) activity"/>
    <property type="evidence" value="ECO:0007669"/>
    <property type="project" value="UniProtKB-ARBA"/>
</dbReference>
<dbReference type="GO" id="GO:0050664">
    <property type="term" value="F:oxidoreductase activity, acting on NAD(P)H, oxygen as acceptor"/>
    <property type="evidence" value="ECO:0007669"/>
    <property type="project" value="TreeGrafter"/>
</dbReference>
<dbReference type="InterPro" id="IPR036291">
    <property type="entry name" value="NAD(P)-bd_dom_sf"/>
</dbReference>
<accession>A0A0F7SJS2</accession>
<evidence type="ECO:0000256" key="3">
    <source>
        <dbReference type="ARBA" id="ARBA00023002"/>
    </source>
</evidence>
<comment type="similarity">
    <text evidence="1">Belongs to the short-chain dehydrogenases/reductases (SDR) family.</text>
</comment>
<dbReference type="Pfam" id="PF13561">
    <property type="entry name" value="adh_short_C2"/>
    <property type="match status" value="1"/>
</dbReference>
<dbReference type="PANTHER" id="PTHR43008">
    <property type="entry name" value="BENZIL REDUCTASE"/>
    <property type="match status" value="1"/>
</dbReference>
<protein>
    <submittedName>
        <fullName evidence="4">D-arabinitol 2-dehydrogenase</fullName>
    </submittedName>
</protein>
<sequence>MIANSVAFSVRQQITSTLRASGRVAVTPISVSLRSFSSSLRRFDEKDDTSAGYDAHRVAPKTPMLAAVDDSVRIKVEDLDLGTDLGHRTAGQNNGKHQKRTLASLSFEGKSCVITGAARGLGNVFARTFVESGASQVAIMDLDQADSERAAKEIDDWFVGQGEAKEGELDIVGYGCNVADEEAVQKTFQSIRERFGKIDVLITAAGIVENFPMLEYPTAKINKLWNINVNGTYFCAREAAKYMIQDDVRGSIVMVGSMSSSIVNVPQPQAPYNASKAAVRHLAASMAVELATKGVRVNCLSPGYMLTSLTKTILDRETELRDKWISLTPQGRMGEPEDLKGAVVYLASDAAAYTTGINLKVDGGYSVI</sequence>
<dbReference type="PROSITE" id="PS00061">
    <property type="entry name" value="ADH_SHORT"/>
    <property type="match status" value="1"/>
</dbReference>
<dbReference type="PRINTS" id="PR00080">
    <property type="entry name" value="SDRFAMILY"/>
</dbReference>
<dbReference type="GO" id="GO:0005975">
    <property type="term" value="P:carbohydrate metabolic process"/>
    <property type="evidence" value="ECO:0007669"/>
    <property type="project" value="UniProtKB-ARBA"/>
</dbReference>
<name>A0A0F7SJS2_PHARH</name>
<dbReference type="FunFam" id="3.40.50.720:FF:000090">
    <property type="entry name" value="NADP-dependent mannitol dehydrogenase"/>
    <property type="match status" value="1"/>
</dbReference>
<proteinExistence type="inferred from homology"/>